<dbReference type="STRING" id="717774.Marme_4073"/>
<keyword evidence="2" id="KW-0503">Monooxygenase</keyword>
<evidence type="ECO:0000313" key="3">
    <source>
        <dbReference type="Proteomes" id="UP000001062"/>
    </source>
</evidence>
<dbReference type="eggNOG" id="COG1359">
    <property type="taxonomic scope" value="Bacteria"/>
</dbReference>
<dbReference type="AlphaFoldDB" id="F2K062"/>
<dbReference type="Proteomes" id="UP000001062">
    <property type="component" value="Chromosome"/>
</dbReference>
<reference evidence="2 3" key="1">
    <citation type="journal article" date="2012" name="Stand. Genomic Sci.">
        <title>Complete genome sequence of the melanogenic marine bacterium Marinomonas mediterranea type strain (MMB-1(T)).</title>
        <authorList>
            <person name="Lucas-Elio P."/>
            <person name="Goodwin L."/>
            <person name="Woyke T."/>
            <person name="Pitluck S."/>
            <person name="Nolan M."/>
            <person name="Kyrpides N.C."/>
            <person name="Detter J.C."/>
            <person name="Copeland A."/>
            <person name="Teshima H."/>
            <person name="Bruce D."/>
            <person name="Detter C."/>
            <person name="Tapia R."/>
            <person name="Han S."/>
            <person name="Land M.L."/>
            <person name="Ivanova N."/>
            <person name="Mikhailova N."/>
            <person name="Johnston A.W."/>
            <person name="Sanchez-Amat A."/>
        </authorList>
    </citation>
    <scope>NUCLEOTIDE SEQUENCE [LARGE SCALE GENOMIC DNA]</scope>
    <source>
        <strain evidence="3">ATCC 700492 / JCM 21426 / NBRC 103028 / MMB-1</strain>
    </source>
</reference>
<gene>
    <name evidence="2" type="ordered locus">Marme_4073</name>
</gene>
<dbReference type="PROSITE" id="PS51725">
    <property type="entry name" value="ABM"/>
    <property type="match status" value="1"/>
</dbReference>
<keyword evidence="2" id="KW-0560">Oxidoreductase</keyword>
<dbReference type="SUPFAM" id="SSF54909">
    <property type="entry name" value="Dimeric alpha+beta barrel"/>
    <property type="match status" value="1"/>
</dbReference>
<dbReference type="PANTHER" id="PTHR33336">
    <property type="entry name" value="QUINOL MONOOXYGENASE YGIN-RELATED"/>
    <property type="match status" value="1"/>
</dbReference>
<dbReference type="KEGG" id="mme:Marme_4073"/>
<proteinExistence type="predicted"/>
<dbReference type="InterPro" id="IPR007138">
    <property type="entry name" value="ABM_dom"/>
</dbReference>
<keyword evidence="3" id="KW-1185">Reference proteome</keyword>
<feature type="domain" description="ABM" evidence="1">
    <location>
        <begin position="5"/>
        <end position="96"/>
    </location>
</feature>
<evidence type="ECO:0000313" key="2">
    <source>
        <dbReference type="EMBL" id="ADZ93276.1"/>
    </source>
</evidence>
<dbReference type="GO" id="GO:0004497">
    <property type="term" value="F:monooxygenase activity"/>
    <property type="evidence" value="ECO:0007669"/>
    <property type="project" value="UniProtKB-KW"/>
</dbReference>
<dbReference type="Pfam" id="PF03992">
    <property type="entry name" value="ABM"/>
    <property type="match status" value="1"/>
</dbReference>
<dbReference type="EMBL" id="CP002583">
    <property type="protein sequence ID" value="ADZ93276.1"/>
    <property type="molecule type" value="Genomic_DNA"/>
</dbReference>
<dbReference type="HOGENOM" id="CLU_131496_12_0_6"/>
<dbReference type="PANTHER" id="PTHR33336:SF3">
    <property type="entry name" value="ABM DOMAIN-CONTAINING PROTEIN"/>
    <property type="match status" value="1"/>
</dbReference>
<dbReference type="Gene3D" id="3.30.70.100">
    <property type="match status" value="1"/>
</dbReference>
<organism evidence="2 3">
    <name type="scientific">Marinomonas mediterranea (strain ATCC 700492 / JCM 21426 / NBRC 103028 / MMB-1)</name>
    <dbReference type="NCBI Taxonomy" id="717774"/>
    <lineage>
        <taxon>Bacteria</taxon>
        <taxon>Pseudomonadati</taxon>
        <taxon>Pseudomonadota</taxon>
        <taxon>Gammaproteobacteria</taxon>
        <taxon>Oceanospirillales</taxon>
        <taxon>Oceanospirillaceae</taxon>
        <taxon>Marinomonas</taxon>
    </lineage>
</organism>
<dbReference type="InterPro" id="IPR050744">
    <property type="entry name" value="AI-2_Isomerase_LsrG"/>
</dbReference>
<evidence type="ECO:0000259" key="1">
    <source>
        <dbReference type="PROSITE" id="PS51725"/>
    </source>
</evidence>
<dbReference type="InterPro" id="IPR011008">
    <property type="entry name" value="Dimeric_a/b-barrel"/>
</dbReference>
<dbReference type="PATRIC" id="fig|717774.3.peg.4208"/>
<accession>F2K062</accession>
<sequence length="96" mass="10998">MSDKIEITAFIQSVPGKAAELKQAIIELIKVTVEEPGCEVFKIFQCADDPERFVLWEVFSDAEAMKWHMEQEYTKEYFNLGLAQSTTATRHVELVV</sequence>
<dbReference type="RefSeq" id="WP_013663178.1">
    <property type="nucleotide sequence ID" value="NC_015276.1"/>
</dbReference>
<protein>
    <submittedName>
        <fullName evidence="2">Antibiotic biosynthesis monooxygenase</fullName>
    </submittedName>
</protein>
<name>F2K062_MARM1</name>
<dbReference type="OrthoDB" id="9812192at2"/>